<evidence type="ECO:0000313" key="2">
    <source>
        <dbReference type="Proteomes" id="UP000236161"/>
    </source>
</evidence>
<accession>A0A2I0AN14</accession>
<keyword evidence="2" id="KW-1185">Reference proteome</keyword>
<proteinExistence type="predicted"/>
<organism evidence="1 2">
    <name type="scientific">Apostasia shenzhenica</name>
    <dbReference type="NCBI Taxonomy" id="1088818"/>
    <lineage>
        <taxon>Eukaryota</taxon>
        <taxon>Viridiplantae</taxon>
        <taxon>Streptophyta</taxon>
        <taxon>Embryophyta</taxon>
        <taxon>Tracheophyta</taxon>
        <taxon>Spermatophyta</taxon>
        <taxon>Magnoliopsida</taxon>
        <taxon>Liliopsida</taxon>
        <taxon>Asparagales</taxon>
        <taxon>Orchidaceae</taxon>
        <taxon>Apostasioideae</taxon>
        <taxon>Apostasia</taxon>
    </lineage>
</organism>
<protein>
    <submittedName>
        <fullName evidence="1">Uncharacterized protein</fullName>
    </submittedName>
</protein>
<gene>
    <name evidence="1" type="ORF">AXF42_Ash002247</name>
</gene>
<evidence type="ECO:0000313" key="1">
    <source>
        <dbReference type="EMBL" id="PKA56943.1"/>
    </source>
</evidence>
<dbReference type="EMBL" id="KZ451969">
    <property type="protein sequence ID" value="PKA56943.1"/>
    <property type="molecule type" value="Genomic_DNA"/>
</dbReference>
<reference evidence="1 2" key="1">
    <citation type="journal article" date="2017" name="Nature">
        <title>The Apostasia genome and the evolution of orchids.</title>
        <authorList>
            <person name="Zhang G.Q."/>
            <person name="Liu K.W."/>
            <person name="Li Z."/>
            <person name="Lohaus R."/>
            <person name="Hsiao Y.Y."/>
            <person name="Niu S.C."/>
            <person name="Wang J.Y."/>
            <person name="Lin Y.C."/>
            <person name="Xu Q."/>
            <person name="Chen L.J."/>
            <person name="Yoshida K."/>
            <person name="Fujiwara S."/>
            <person name="Wang Z.W."/>
            <person name="Zhang Y.Q."/>
            <person name="Mitsuda N."/>
            <person name="Wang M."/>
            <person name="Liu G.H."/>
            <person name="Pecoraro L."/>
            <person name="Huang H.X."/>
            <person name="Xiao X.J."/>
            <person name="Lin M."/>
            <person name="Wu X.Y."/>
            <person name="Wu W.L."/>
            <person name="Chen Y.Y."/>
            <person name="Chang S.B."/>
            <person name="Sakamoto S."/>
            <person name="Ohme-Takagi M."/>
            <person name="Yagi M."/>
            <person name="Zeng S.J."/>
            <person name="Shen C.Y."/>
            <person name="Yeh C.M."/>
            <person name="Luo Y.B."/>
            <person name="Tsai W.C."/>
            <person name="Van de Peer Y."/>
            <person name="Liu Z.J."/>
        </authorList>
    </citation>
    <scope>NUCLEOTIDE SEQUENCE [LARGE SCALE GENOMIC DNA]</scope>
    <source>
        <strain evidence="2">cv. Shenzhen</strain>
        <tissue evidence="1">Stem</tissue>
    </source>
</reference>
<sequence>MPHKTSPSPPKLADVRELLGTVDCRPHGLLLTKQGISLEGSLRGSTIRGRC</sequence>
<name>A0A2I0AN14_9ASPA</name>
<dbReference type="Proteomes" id="UP000236161">
    <property type="component" value="Unassembled WGS sequence"/>
</dbReference>
<dbReference type="AlphaFoldDB" id="A0A2I0AN14"/>